<dbReference type="EMBL" id="QKYT01000327">
    <property type="protein sequence ID" value="RIA87089.1"/>
    <property type="molecule type" value="Genomic_DNA"/>
</dbReference>
<proteinExistence type="predicted"/>
<feature type="chain" id="PRO_5017480003" evidence="1">
    <location>
        <begin position="28"/>
        <end position="150"/>
    </location>
</feature>
<dbReference type="AlphaFoldDB" id="A0A397SQA4"/>
<feature type="signal peptide" evidence="1">
    <location>
        <begin position="1"/>
        <end position="27"/>
    </location>
</feature>
<protein>
    <submittedName>
        <fullName evidence="2">Uncharacterized protein</fullName>
    </submittedName>
</protein>
<reference evidence="2 3" key="1">
    <citation type="submission" date="2018-06" db="EMBL/GenBank/DDBJ databases">
        <title>Comparative genomics reveals the genomic features of Rhizophagus irregularis, R. cerebriforme, R. diaphanum and Gigaspora rosea, and their symbiotic lifestyle signature.</title>
        <authorList>
            <person name="Morin E."/>
            <person name="San Clemente H."/>
            <person name="Chen E.C.H."/>
            <person name="De La Providencia I."/>
            <person name="Hainaut M."/>
            <person name="Kuo A."/>
            <person name="Kohler A."/>
            <person name="Murat C."/>
            <person name="Tang N."/>
            <person name="Roy S."/>
            <person name="Loubradou J."/>
            <person name="Henrissat B."/>
            <person name="Grigoriev I.V."/>
            <person name="Corradi N."/>
            <person name="Roux C."/>
            <person name="Martin F.M."/>
        </authorList>
    </citation>
    <scope>NUCLEOTIDE SEQUENCE [LARGE SCALE GENOMIC DNA]</scope>
    <source>
        <strain evidence="2 3">DAOM 227022</strain>
    </source>
</reference>
<name>A0A397SQA4_9GLOM</name>
<organism evidence="2 3">
    <name type="scientific">Glomus cerebriforme</name>
    <dbReference type="NCBI Taxonomy" id="658196"/>
    <lineage>
        <taxon>Eukaryota</taxon>
        <taxon>Fungi</taxon>
        <taxon>Fungi incertae sedis</taxon>
        <taxon>Mucoromycota</taxon>
        <taxon>Glomeromycotina</taxon>
        <taxon>Glomeromycetes</taxon>
        <taxon>Glomerales</taxon>
        <taxon>Glomeraceae</taxon>
        <taxon>Glomus</taxon>
    </lineage>
</organism>
<keyword evidence="1" id="KW-0732">Signal</keyword>
<sequence>MMYSYKGRSSLLIVLVLIFLVIDLTNSEITKNLALDNETNEQDGTRNYIEYKNDRKAYIIEMSNKITTTLAVKRGCISMPHDRYQYKNAHQILLRVDIKGTKIPDQPSSFALRNILDKMIIHKGTYAIPAKTVQRIWIPVTELQKSISLL</sequence>
<evidence type="ECO:0000256" key="1">
    <source>
        <dbReference type="SAM" id="SignalP"/>
    </source>
</evidence>
<comment type="caution">
    <text evidence="2">The sequence shown here is derived from an EMBL/GenBank/DDBJ whole genome shotgun (WGS) entry which is preliminary data.</text>
</comment>
<dbReference type="STRING" id="658196.A0A397SQA4"/>
<evidence type="ECO:0000313" key="3">
    <source>
        <dbReference type="Proteomes" id="UP000265703"/>
    </source>
</evidence>
<keyword evidence="3" id="KW-1185">Reference proteome</keyword>
<accession>A0A397SQA4</accession>
<dbReference type="OrthoDB" id="2334950at2759"/>
<gene>
    <name evidence="2" type="ORF">C1645_828300</name>
</gene>
<evidence type="ECO:0000313" key="2">
    <source>
        <dbReference type="EMBL" id="RIA87089.1"/>
    </source>
</evidence>
<dbReference type="Proteomes" id="UP000265703">
    <property type="component" value="Unassembled WGS sequence"/>
</dbReference>